<organism evidence="2 3">
    <name type="scientific">Plasmodium inui San Antonio 1</name>
    <dbReference type="NCBI Taxonomy" id="1237626"/>
    <lineage>
        <taxon>Eukaryota</taxon>
        <taxon>Sar</taxon>
        <taxon>Alveolata</taxon>
        <taxon>Apicomplexa</taxon>
        <taxon>Aconoidasida</taxon>
        <taxon>Haemosporida</taxon>
        <taxon>Plasmodiidae</taxon>
        <taxon>Plasmodium</taxon>
        <taxon>Plasmodium (Plasmodium)</taxon>
    </lineage>
</organism>
<gene>
    <name evidence="2" type="ORF">C922_05543</name>
</gene>
<evidence type="ECO:0000313" key="2">
    <source>
        <dbReference type="EMBL" id="EUD64080.1"/>
    </source>
</evidence>
<sequence>MKYLKLDLTPPDPNNKKTRNRKKRNPQDMTEQMEIQPNGATIIIEDKKQQRQNRRLNRKKNPEQYIKC</sequence>
<accession>W6ZXU7</accession>
<dbReference type="AlphaFoldDB" id="W6ZXU7"/>
<feature type="region of interest" description="Disordered" evidence="1">
    <location>
        <begin position="1"/>
        <end position="68"/>
    </location>
</feature>
<dbReference type="RefSeq" id="XP_008819336.1">
    <property type="nucleotide sequence ID" value="XM_008821114.1"/>
</dbReference>
<proteinExistence type="predicted"/>
<evidence type="ECO:0000313" key="3">
    <source>
        <dbReference type="Proteomes" id="UP000030640"/>
    </source>
</evidence>
<dbReference type="Proteomes" id="UP000030640">
    <property type="component" value="Unassembled WGS sequence"/>
</dbReference>
<protein>
    <submittedName>
        <fullName evidence="2">Uncharacterized protein</fullName>
    </submittedName>
</protein>
<evidence type="ECO:0000256" key="1">
    <source>
        <dbReference type="SAM" id="MobiDB-lite"/>
    </source>
</evidence>
<name>W6ZXU7_9APIC</name>
<dbReference type="VEuPathDB" id="PlasmoDB:C922_05543"/>
<feature type="compositionally biased region" description="Polar residues" evidence="1">
    <location>
        <begin position="27"/>
        <end position="39"/>
    </location>
</feature>
<dbReference type="EMBL" id="KI965552">
    <property type="protein sequence ID" value="EUD64080.1"/>
    <property type="molecule type" value="Genomic_DNA"/>
</dbReference>
<keyword evidence="3" id="KW-1185">Reference proteome</keyword>
<dbReference type="GeneID" id="20040817"/>
<reference evidence="2 3" key="1">
    <citation type="submission" date="2013-02" db="EMBL/GenBank/DDBJ databases">
        <title>The Genome Sequence of Plasmodium inui San Antonio 1.</title>
        <authorList>
            <consortium name="The Broad Institute Genome Sequencing Platform"/>
            <consortium name="The Broad Institute Genome Sequencing Center for Infectious Disease"/>
            <person name="Neafsey D."/>
            <person name="Cheeseman I."/>
            <person name="Volkman S."/>
            <person name="Adams J."/>
            <person name="Walker B."/>
            <person name="Young S.K."/>
            <person name="Zeng Q."/>
            <person name="Gargeya S."/>
            <person name="Fitzgerald M."/>
            <person name="Haas B."/>
            <person name="Abouelleil A."/>
            <person name="Alvarado L."/>
            <person name="Arachchi H.M."/>
            <person name="Berlin A.M."/>
            <person name="Chapman S.B."/>
            <person name="Dewar J."/>
            <person name="Goldberg J."/>
            <person name="Griggs A."/>
            <person name="Gujja S."/>
            <person name="Hansen M."/>
            <person name="Howarth C."/>
            <person name="Imamovic A."/>
            <person name="Larimer J."/>
            <person name="McCowan C."/>
            <person name="Murphy C."/>
            <person name="Neiman D."/>
            <person name="Pearson M."/>
            <person name="Priest M."/>
            <person name="Roberts A."/>
            <person name="Saif S."/>
            <person name="Shea T."/>
            <person name="Sisk P."/>
            <person name="Sykes S."/>
            <person name="Wortman J."/>
            <person name="Nusbaum C."/>
            <person name="Birren B."/>
        </authorList>
    </citation>
    <scope>NUCLEOTIDE SEQUENCE [LARGE SCALE GENOMIC DNA]</scope>
    <source>
        <strain evidence="2 3">San Antonio 1</strain>
    </source>
</reference>
<feature type="compositionally biased region" description="Basic residues" evidence="1">
    <location>
        <begin position="50"/>
        <end position="59"/>
    </location>
</feature>